<dbReference type="InterPro" id="IPR000253">
    <property type="entry name" value="FHA_dom"/>
</dbReference>
<feature type="compositionally biased region" description="Low complexity" evidence="13">
    <location>
        <begin position="1851"/>
        <end position="1869"/>
    </location>
</feature>
<dbReference type="InterPro" id="IPR042099">
    <property type="entry name" value="ANL_N_sf"/>
</dbReference>
<dbReference type="Pfam" id="PF00698">
    <property type="entry name" value="Acyl_transf_1"/>
    <property type="match status" value="1"/>
</dbReference>
<evidence type="ECO:0000256" key="11">
    <source>
        <dbReference type="ARBA" id="ARBA00029443"/>
    </source>
</evidence>
<dbReference type="Pfam" id="PF02801">
    <property type="entry name" value="Ketoacyl-synt_C"/>
    <property type="match status" value="1"/>
</dbReference>
<feature type="compositionally biased region" description="Low complexity" evidence="13">
    <location>
        <begin position="1880"/>
        <end position="1893"/>
    </location>
</feature>
<dbReference type="SUPFAM" id="SSF52777">
    <property type="entry name" value="CoA-dependent acyltransferases"/>
    <property type="match status" value="8"/>
</dbReference>
<dbReference type="InterPro" id="IPR023213">
    <property type="entry name" value="CAT-like_dom_sf"/>
</dbReference>
<dbReference type="FunFam" id="1.10.1200.10:FF:000005">
    <property type="entry name" value="Nonribosomal peptide synthetase 1"/>
    <property type="match status" value="2"/>
</dbReference>
<feature type="compositionally biased region" description="Pro residues" evidence="13">
    <location>
        <begin position="1870"/>
        <end position="1879"/>
    </location>
</feature>
<dbReference type="EC" id="5.1.1.11" evidence="18"/>
<dbReference type="InterPro" id="IPR016036">
    <property type="entry name" value="Malonyl_transacylase_ACP-bd"/>
</dbReference>
<dbReference type="Gene3D" id="3.40.50.980">
    <property type="match status" value="6"/>
</dbReference>
<dbReference type="InterPro" id="IPR020841">
    <property type="entry name" value="PKS_Beta-ketoAc_synthase_dom"/>
</dbReference>
<keyword evidence="9" id="KW-0175">Coiled coil</keyword>
<dbReference type="CDD" id="cd05930">
    <property type="entry name" value="A_NRPS"/>
    <property type="match status" value="2"/>
</dbReference>
<evidence type="ECO:0000313" key="19">
    <source>
        <dbReference type="Proteomes" id="UP000238348"/>
    </source>
</evidence>
<feature type="domain" description="Carrier" evidence="16">
    <location>
        <begin position="3952"/>
        <end position="4027"/>
    </location>
</feature>
<dbReference type="PROSITE" id="PS00012">
    <property type="entry name" value="PHOSPHOPANTETHEINE"/>
    <property type="match status" value="4"/>
</dbReference>
<dbReference type="PROSITE" id="PS50075">
    <property type="entry name" value="CARRIER"/>
    <property type="match status" value="5"/>
</dbReference>
<dbReference type="FunFam" id="3.40.50.12780:FF:000013">
    <property type="entry name" value="Long-chain-fatty-acid--AMP ligase FadD32"/>
    <property type="match status" value="1"/>
</dbReference>
<comment type="function">
    <text evidence="12">Involved in production of the polyketide antibiotic thailandamide.</text>
</comment>
<evidence type="ECO:0000256" key="6">
    <source>
        <dbReference type="ARBA" id="ARBA00022553"/>
    </source>
</evidence>
<evidence type="ECO:0000256" key="3">
    <source>
        <dbReference type="ARBA" id="ARBA00006432"/>
    </source>
</evidence>
<comment type="similarity">
    <text evidence="3">Belongs to the ATP-dependent AMP-binding enzyme family.</text>
</comment>
<dbReference type="InterPro" id="IPR020806">
    <property type="entry name" value="PKS_PP-bd"/>
</dbReference>
<evidence type="ECO:0000256" key="7">
    <source>
        <dbReference type="ARBA" id="ARBA00022679"/>
    </source>
</evidence>
<feature type="compositionally biased region" description="Pro residues" evidence="13">
    <location>
        <begin position="1714"/>
        <end position="1723"/>
    </location>
</feature>
<evidence type="ECO:0000256" key="13">
    <source>
        <dbReference type="SAM" id="MobiDB-lite"/>
    </source>
</evidence>
<evidence type="ECO:0000256" key="8">
    <source>
        <dbReference type="ARBA" id="ARBA00022832"/>
    </source>
</evidence>
<evidence type="ECO:0000256" key="5">
    <source>
        <dbReference type="ARBA" id="ARBA00022490"/>
    </source>
</evidence>
<dbReference type="InterPro" id="IPR001242">
    <property type="entry name" value="Condensation_dom"/>
</dbReference>
<keyword evidence="6" id="KW-0597">Phosphoprotein</keyword>
<comment type="subcellular location">
    <subcellularLocation>
        <location evidence="2">Cytoplasm</location>
    </subcellularLocation>
</comment>
<feature type="domain" description="Carrier" evidence="16">
    <location>
        <begin position="1637"/>
        <end position="1712"/>
    </location>
</feature>
<dbReference type="PROSITE" id="PS00606">
    <property type="entry name" value="KS3_1"/>
    <property type="match status" value="1"/>
</dbReference>
<dbReference type="InterPro" id="IPR045851">
    <property type="entry name" value="AMP-bd_C_sf"/>
</dbReference>
<reference evidence="18 19" key="1">
    <citation type="submission" date="2015-09" db="EMBL/GenBank/DDBJ databases">
        <title>Sorangium comparison.</title>
        <authorList>
            <person name="Zaburannyi N."/>
            <person name="Bunk B."/>
            <person name="Overmann J."/>
            <person name="Mueller R."/>
        </authorList>
    </citation>
    <scope>NUCLEOTIDE SEQUENCE [LARGE SCALE GENOMIC DNA]</scope>
    <source>
        <strain evidence="18 19">So ce26</strain>
    </source>
</reference>
<dbReference type="Pfam" id="PF00668">
    <property type="entry name" value="Condensation"/>
    <property type="match status" value="4"/>
</dbReference>
<dbReference type="Gene3D" id="3.30.300.30">
    <property type="match status" value="4"/>
</dbReference>
<dbReference type="CDD" id="cd19531">
    <property type="entry name" value="LCL_NRPS-like"/>
    <property type="match status" value="4"/>
</dbReference>
<keyword evidence="5" id="KW-0963">Cytoplasm</keyword>
<dbReference type="FunFam" id="2.30.38.10:FF:000001">
    <property type="entry name" value="Non-ribosomal peptide synthetase PvdI"/>
    <property type="match status" value="3"/>
</dbReference>
<dbReference type="NCBIfam" id="NF003417">
    <property type="entry name" value="PRK04813.1"/>
    <property type="match status" value="5"/>
</dbReference>
<dbReference type="InterPro" id="IPR036736">
    <property type="entry name" value="ACP-like_sf"/>
</dbReference>
<dbReference type="Gene3D" id="3.30.559.30">
    <property type="entry name" value="Nonribosomal peptide synthetase, condensation domain"/>
    <property type="match status" value="4"/>
</dbReference>
<dbReference type="SUPFAM" id="SSF53901">
    <property type="entry name" value="Thiolase-like"/>
    <property type="match status" value="1"/>
</dbReference>
<keyword evidence="14" id="KW-1133">Transmembrane helix</keyword>
<dbReference type="InterPro" id="IPR001227">
    <property type="entry name" value="Ac_transferase_dom_sf"/>
</dbReference>
<evidence type="ECO:0000256" key="14">
    <source>
        <dbReference type="SAM" id="Phobius"/>
    </source>
</evidence>
<dbReference type="InterPro" id="IPR040097">
    <property type="entry name" value="FAAL/FAAC"/>
</dbReference>
<feature type="domain" description="FHA" evidence="15">
    <location>
        <begin position="3228"/>
        <end position="3282"/>
    </location>
</feature>
<dbReference type="FunFam" id="3.30.559.10:FF:000012">
    <property type="entry name" value="Non-ribosomal peptide synthetase"/>
    <property type="match status" value="2"/>
</dbReference>
<dbReference type="Pfam" id="PF00550">
    <property type="entry name" value="PP-binding"/>
    <property type="match status" value="5"/>
</dbReference>
<dbReference type="InterPro" id="IPR020845">
    <property type="entry name" value="AMP-binding_CS"/>
</dbReference>
<evidence type="ECO:0000259" key="16">
    <source>
        <dbReference type="PROSITE" id="PS50075"/>
    </source>
</evidence>
<feature type="domain" description="Carrier" evidence="16">
    <location>
        <begin position="610"/>
        <end position="684"/>
    </location>
</feature>
<dbReference type="FunFam" id="3.40.50.12780:FF:000012">
    <property type="entry name" value="Non-ribosomal peptide synthetase"/>
    <property type="match status" value="2"/>
</dbReference>
<dbReference type="InterPro" id="IPR010071">
    <property type="entry name" value="AA_adenyl_dom"/>
</dbReference>
<feature type="compositionally biased region" description="Pro residues" evidence="13">
    <location>
        <begin position="1817"/>
        <end position="1850"/>
    </location>
</feature>
<dbReference type="InterPro" id="IPR018201">
    <property type="entry name" value="Ketoacyl_synth_AS"/>
</dbReference>
<feature type="region of interest" description="Disordered" evidence="13">
    <location>
        <begin position="1714"/>
        <end position="1763"/>
    </location>
</feature>
<dbReference type="PANTHER" id="PTHR45527:SF1">
    <property type="entry name" value="FATTY ACID SYNTHASE"/>
    <property type="match status" value="1"/>
</dbReference>
<dbReference type="Pfam" id="PF23024">
    <property type="entry name" value="AMP-dom_DIP2-like"/>
    <property type="match status" value="1"/>
</dbReference>
<dbReference type="SUPFAM" id="SSF55048">
    <property type="entry name" value="Probable ACP-binding domain of malonyl-CoA ACP transacylase"/>
    <property type="match status" value="1"/>
</dbReference>
<dbReference type="PANTHER" id="PTHR45527">
    <property type="entry name" value="NONRIBOSOMAL PEPTIDE SYNTHETASE"/>
    <property type="match status" value="1"/>
</dbReference>
<dbReference type="GO" id="GO:0043041">
    <property type="term" value="P:amino acid activation for nonribosomal peptide biosynthetic process"/>
    <property type="evidence" value="ECO:0007669"/>
    <property type="project" value="TreeGrafter"/>
</dbReference>
<dbReference type="PROSITE" id="PS50006">
    <property type="entry name" value="FHA_DOMAIN"/>
    <property type="match status" value="1"/>
</dbReference>
<dbReference type="GO" id="GO:0031177">
    <property type="term" value="F:phosphopantetheine binding"/>
    <property type="evidence" value="ECO:0007669"/>
    <property type="project" value="InterPro"/>
</dbReference>
<keyword evidence="4" id="KW-0596">Phosphopantetheine</keyword>
<dbReference type="FunFam" id="3.40.50.980:FF:000001">
    <property type="entry name" value="Non-ribosomal peptide synthetase"/>
    <property type="match status" value="3"/>
</dbReference>
<proteinExistence type="inferred from homology"/>
<gene>
    <name evidence="18" type="ORF">SOCE26_037450</name>
</gene>
<organism evidence="18 19">
    <name type="scientific">Sorangium cellulosum</name>
    <name type="common">Polyangium cellulosum</name>
    <dbReference type="NCBI Taxonomy" id="56"/>
    <lineage>
        <taxon>Bacteria</taxon>
        <taxon>Pseudomonadati</taxon>
        <taxon>Myxococcota</taxon>
        <taxon>Polyangia</taxon>
        <taxon>Polyangiales</taxon>
        <taxon>Polyangiaceae</taxon>
        <taxon>Sorangium</taxon>
    </lineage>
</organism>
<dbReference type="Pfam" id="PF13193">
    <property type="entry name" value="AMP-binding_C"/>
    <property type="match status" value="3"/>
</dbReference>
<dbReference type="Pfam" id="PF00109">
    <property type="entry name" value="ketoacyl-synt"/>
    <property type="match status" value="1"/>
</dbReference>
<dbReference type="Gene3D" id="2.30.38.10">
    <property type="entry name" value="Luciferase, Domain 3"/>
    <property type="match status" value="3"/>
</dbReference>
<evidence type="ECO:0000256" key="9">
    <source>
        <dbReference type="ARBA" id="ARBA00023054"/>
    </source>
</evidence>
<dbReference type="SMART" id="SM00827">
    <property type="entry name" value="PKS_AT"/>
    <property type="match status" value="1"/>
</dbReference>
<evidence type="ECO:0000256" key="10">
    <source>
        <dbReference type="ARBA" id="ARBA00023098"/>
    </source>
</evidence>
<feature type="region of interest" description="Disordered" evidence="13">
    <location>
        <begin position="1811"/>
        <end position="1893"/>
    </location>
</feature>
<keyword evidence="7" id="KW-0808">Transferase</keyword>
<dbReference type="OrthoDB" id="9797708at2"/>
<dbReference type="GO" id="GO:0004315">
    <property type="term" value="F:3-oxoacyl-[acyl-carrier-protein] synthase activity"/>
    <property type="evidence" value="ECO:0007669"/>
    <property type="project" value="InterPro"/>
</dbReference>
<feature type="domain" description="Ketosynthase family 3 (KS3)" evidence="17">
    <location>
        <begin position="705"/>
        <end position="1119"/>
    </location>
</feature>
<dbReference type="InterPro" id="IPR006162">
    <property type="entry name" value="Ppantetheine_attach_site"/>
</dbReference>
<evidence type="ECO:0000259" key="17">
    <source>
        <dbReference type="PROSITE" id="PS52004"/>
    </source>
</evidence>
<feature type="domain" description="Carrier" evidence="16">
    <location>
        <begin position="2874"/>
        <end position="2949"/>
    </location>
</feature>
<comment type="cofactor">
    <cofactor evidence="1">
        <name>pantetheine 4'-phosphate</name>
        <dbReference type="ChEBI" id="CHEBI:47942"/>
    </cofactor>
</comment>
<dbReference type="PROSITE" id="PS00455">
    <property type="entry name" value="AMP_BINDING"/>
    <property type="match status" value="4"/>
</dbReference>
<dbReference type="SMART" id="SM00823">
    <property type="entry name" value="PKS_PP"/>
    <property type="match status" value="5"/>
</dbReference>
<evidence type="ECO:0000259" key="15">
    <source>
        <dbReference type="PROSITE" id="PS50006"/>
    </source>
</evidence>
<dbReference type="GO" id="GO:0044550">
    <property type="term" value="P:secondary metabolite biosynthetic process"/>
    <property type="evidence" value="ECO:0007669"/>
    <property type="project" value="UniProtKB-ARBA"/>
</dbReference>
<dbReference type="Gene3D" id="3.30.70.3290">
    <property type="match status" value="1"/>
</dbReference>
<feature type="domain" description="Carrier" evidence="16">
    <location>
        <begin position="5032"/>
        <end position="5107"/>
    </location>
</feature>
<dbReference type="InterPro" id="IPR016035">
    <property type="entry name" value="Acyl_Trfase/lysoPLipase"/>
</dbReference>
<dbReference type="RefSeq" id="WP_159397041.1">
    <property type="nucleotide sequence ID" value="NZ_CP012673.1"/>
</dbReference>
<dbReference type="GO" id="GO:0047462">
    <property type="term" value="F:phenylalanine racemase (ATP-hydrolyzing) activity"/>
    <property type="evidence" value="ECO:0007669"/>
    <property type="project" value="UniProtKB-EC"/>
</dbReference>
<dbReference type="InterPro" id="IPR014043">
    <property type="entry name" value="Acyl_transferase_dom"/>
</dbReference>
<keyword evidence="18" id="KW-0413">Isomerase</keyword>
<dbReference type="CDD" id="cd17646">
    <property type="entry name" value="A_NRPS_AB3403-like"/>
    <property type="match status" value="1"/>
</dbReference>
<dbReference type="SUPFAM" id="SSF56801">
    <property type="entry name" value="Acetyl-CoA synthetase-like"/>
    <property type="match status" value="4"/>
</dbReference>
<dbReference type="SMART" id="SM00825">
    <property type="entry name" value="PKS_KS"/>
    <property type="match status" value="1"/>
</dbReference>
<dbReference type="InterPro" id="IPR014031">
    <property type="entry name" value="Ketoacyl_synth_C"/>
</dbReference>
<keyword evidence="14" id="KW-0812">Transmembrane</keyword>
<dbReference type="Gene3D" id="3.40.50.12780">
    <property type="entry name" value="N-terminal domain of ligase-like"/>
    <property type="match status" value="1"/>
</dbReference>
<dbReference type="InterPro" id="IPR000873">
    <property type="entry name" value="AMP-dep_synth/lig_dom"/>
</dbReference>
<feature type="transmembrane region" description="Helical" evidence="14">
    <location>
        <begin position="82"/>
        <end position="100"/>
    </location>
</feature>
<dbReference type="GO" id="GO:0071766">
    <property type="term" value="P:Actinobacterium-type cell wall biogenesis"/>
    <property type="evidence" value="ECO:0007669"/>
    <property type="project" value="UniProtKB-ARBA"/>
</dbReference>
<dbReference type="Pfam" id="PF00501">
    <property type="entry name" value="AMP-binding"/>
    <property type="match status" value="4"/>
</dbReference>
<dbReference type="SUPFAM" id="SSF52151">
    <property type="entry name" value="FabD/lysophospholipase-like"/>
    <property type="match status" value="1"/>
</dbReference>
<keyword evidence="8" id="KW-0276">Fatty acid metabolism</keyword>
<name>A0A2L0ESQ7_SORCE</name>
<comment type="similarity">
    <text evidence="11">In the C-terminal section; belongs to the NRP synthetase family.</text>
</comment>
<evidence type="ECO:0000256" key="2">
    <source>
        <dbReference type="ARBA" id="ARBA00004496"/>
    </source>
</evidence>
<dbReference type="InterPro" id="IPR025110">
    <property type="entry name" value="AMP-bd_C"/>
</dbReference>
<dbReference type="SUPFAM" id="SSF47336">
    <property type="entry name" value="ACP-like"/>
    <property type="match status" value="5"/>
</dbReference>
<dbReference type="EMBL" id="CP012673">
    <property type="protein sequence ID" value="AUX42315.1"/>
    <property type="molecule type" value="Genomic_DNA"/>
</dbReference>
<dbReference type="NCBIfam" id="TIGR01733">
    <property type="entry name" value="AA-adenyl-dom"/>
    <property type="match status" value="3"/>
</dbReference>
<evidence type="ECO:0000256" key="12">
    <source>
        <dbReference type="ARBA" id="ARBA00054155"/>
    </source>
</evidence>
<dbReference type="Gene3D" id="3.40.47.10">
    <property type="match status" value="1"/>
</dbReference>
<sequence>MSRSDVTFRPEDVGTLVDVLKQRAARQPDRTAYIFLADKGRREERLTYAELDREARKMAAFLLGLGAPGDRVVLLYPPGLEYVVAFLGCLYAGMIAVPLYPPRRNQKLFRVQEIFKNASPVAALTCASLYETVSDFLRSEPGYGGVGVYSTTGLPGDGEGDLPEVKAHELAFLQYTSGSTGAPKGVMVGHSNLMANGRGIRGCFRTSEEDVFVSWVPLFHDMGLILNIVEPLYLGALSVMMSPLDFVQSPLRWLEAITKYRGTVAGGPNFAFNLCVEKIAPEKVAALDLRSWRVAYNGAEPIRAETLEHFTRKFAPAGFVHQAFHCCFGMAESTLLVSGGDTTALPVVSAFDKAALAARSARPPERDDSAAVLVGCGSALEGHRMCIVDPGDRRALPDGEVGEIWLAGPSVAGGYWNRPDASRETFEATTASGDGPFLRTGDLGFLHGGDLYVAGRMKDTIILRGRNLYPQDIEAVVSTCHPALKAHSAAAFAVEVEGEEHVVVVQEVARGSKSTAWSEVFPVIHQAVAESHDLGLHAVVLIPTGSLPVTSSGKVQRHAARARYLEGSLDVVASFGALSAERRVDAERREERAESAGPPPAGAPARHDVDHLQEVVLRLVAATLKVSPADLDVSRPLAQYGLSSKAAIALTGDLEGELKIPVSPTLVYDHPTIAALARALAGQDSPAPAPARKAQVAPVRADGRQEPVAIVGIGCRFPGASGPEAFWELLQKGGDAIRELPPERRALLGLREDGEPLWGGYLDGIELFDPEHFGISPREADVIDPQQRLVLEVAQEALHFAGLAPSRLAGSLTGVFMGVSTHDYERLVAGSTTNTFAAAGSAASVVANRLSYTLDLRGPSIVVDTACSSSLVAVHYACRSLESGECDVAIAGGVNVLLDPGVTRALTDGHFMAADGRCKTFDASADGYVRSEGCGVVVLKRLRDAQRDGDPVLAVIRGSAVHQDGRSNGLHAPNGPAQEAVIRAALERAGVAPAQIQYVEAHGTGTALGDPIEFGAIRNVLGRDRAPDARCGVGSVKTNLGHMEAAAGVGGLLKVVHALGHRELPGNLFLRQLNPHISLDGGFYIPAGSVPWEAGGEPRLAGVSSFGFGGTIAHVILEQAPAEAAPREVDLPDARRAPRRPVHLLPLSARSDAALRELAGRCKDHLARHPEVDVADFCHTLAVGRDAHELRLAVGARDAGELCRHLEGYLRGAVTPAVKVGRARRRPRVAFLFSGHGTQYAGMGRALYEALPSVRATIDRCDALVRGHLGASLISVLYPEGEPDGRVHQAQLAQVSLFSLQVALAELLMSWGISPDAVMGHSLGEFAAACAAGVFDLEDGLRLVLERGRLLESVSAGGGMVTVYASEAEVEQYLKSAPALSVAAVNAPRNTLVSGPVDALELLMTRLDSDGVRNRRTNVNLAFHSAMVEPILDEFERVAAAVHHRAPRVLFTSTVTGRRLEGALGARYWRAQLREKVRFTEGLTSLRAAGCEVFVEIGPRQVLTGLADETLGSGVSCFPALKADVPEWETLTEMLAGLHVSGVPVDFERVGRSEGLRRVAGLPSPGLERRRCWFDEGAPRGADGLLAARATTVPAREDRAGSVAPLAAEPAARTAARVSAPPAAAPAPAAAPEGRVAEILEHLRIVVARLLKTSPERLDVDLPLLEMGADSLMLMDALRAVRDQFGVEMTFRQVFDDLHTLSSLASHVDAHMPPPAPAAPAAPPATNGVGAHPATNGAGVHPATNGAGVHPATNGAGVHPATNGAGVHPAPVALVQLPADGIAAVVARIMDQHTQVITMALQLLGAQAAAPVQGPAPQGPAPQGPAPQGPAPQGPAPQGPAPQGPAPAPQGPALAALPGAPAAAASPAVARPPEPPLALPPAGAAGAEAAPALEPPGARAVEATLPLSEAQKQLWFLAQLNPGALAAYVETTALEMQGPLDIDGLRRAVVLLAERHDALRVHIAEDGSHQVVSPRAEVALDVVSCAAATEAEAEAKAARWLADARRVHLDLHRGPLVRFTLLSLNEHRHMLVIDGHHIVVDGLSLAVILEDLAELYSALCEGRAPALAPAPPYGAFAAHEPAYLASARAGVDESFWRTRFPAGIEPTELPTSRPRPDVFTFEGARHEIALDPETWRRLKEAGRQQGCTPFMVLLAGYLLLIARLAGREDVVVGFPVAGRSFEGGERLVGYCTHLAPFRGRVPGDVRFEELLTSVKRDVLDVYEHQELPFAHLLRKLDHRVELNRGAAVSLVFNLNRVNAAVPFSRMRTAAASTPLHHAKFDLLLNVFEAGDTARLHFDYATSLFDEQTIARFARAYVRLLTAGAERPARRLRELPLLSEDELQGLLWGFNQSDRPYPQDRCLHQLFEAQAARTPEQVALVFGSERLTYAELNRRANQLAHHLRRHGVGPDTVVAVVAERSLELVVALYGVLKAGGAYLPIDPTYPAERIRVLLEDAASPVLLTQEKWRSALPETSARVVRLDADWPAVEAESGDDPRPVSGPEHLAYVIYTSGSTGKPKGVENSHRGIVNRLLWMLEDTGLGEQDAVLQKTPYTFDVSVWELFAPLLCGARLVVAAPEGHRDPAYLADVIEAHAITTAHFVPSMLQAFLESLDGRKCRSLRRVICSGEALSRELQERFFRKLGDGEGAPELQNLYGPTEAAVDVTSWRCRRGDPHASVPIGKPVANTRIYLLDGGLQPVPVGMPGELYIGGVQVARGYLKRPALTAERFIPDPFSRTPGARLYRTGDLARFLPDGTILFLGRIDHQVKLRGFRIELGEIEAALLASAEVREAAALLREDRPGDPRLVAYVVPRSGPDVDVEALRRALGLALPSYMVPSDLVALPAMPLTPSGKLDRKALPAPALEPAARGEHVAPSGETEMKLAEIWQEVLGRPRAGATDEFFASGGHSLLATRLVSRVRSVFGVELPLRAVFEAPVLAQLAARIERARTRRGGLDAALTIPLSPRGDAPPPMSFAQERLWFLQQLEPGSPAYNMAAAVRLSGALDHAALQGCLREVVRRHEALRATFATDAEGRGVQRIAPDVALRLPLVDLSGMPEAEREGALARLAREEAERPFDLAEGPLVRGALVRLGATEHVWLLGMHHIVSDDWSVGVFVREVSALYAAYAAGQPSPLPPLPIQYADYAHWQRQTLQGEALERELVYWTRQLAGIPGALELPADRPRPAAQSFRGGEVAVTLPAELAQALRALALRENATLFMTLLAAFQALLGRYSRQSDVVVGSPVAGRTHAEVEGLIGFFVNTLALRADLSGDPPFVELLRQVRDTALGAYAHQAVPFERIVDALGVPRDLSRTPVFQVMFTLQNTPAQALELAGLSLREEEIHTRTAKFDLDLTLRELDGALVGTMQYSAELFDAATAERMAGHLRTLLEGVAAAPATRISRLPLLTDAERRQIVVERNRTARDFTAVRPAWRPEARFTELFEAQVERTPDAVAVECDGERWTYAELDDRARRVGRALRERGVGRDDVVGLLLDRGVALVAAILGVFKAGGAYMPLDAEWPDQRLATALAQSKARAIVCAAPSRGRAGALDAAPALDIAELLGAPPAPRGATPAEGSADDLAYVLFTSGSTGTPKGVMVTHAGMLNQQFAKVVELGLGAGDTMAQTARQTFDISVWQLLNLLLVGGRILILKDEQAWAPRPLLTALSAQRATIFETVPTHLRLLLDELEARPEAYDLSALRWLMPTGEALLPELCERWFRAFPHVPMVNAYGPTECSDDTSLHKLHQAPSRAWKYVPIHGCVANLRNYVLDERLEPVPDGVPGELCIGGVGVGRGYIADPGRTAQAFVPDPFAAAPGARMYRTGDLVRFLADGSIEFLGRIDHQVKIRGFRIELGEIEAALSLHPGVRECVVLMREDGQEEKRLVAYVVPAGDAEGGALARHLQERLPAYMVPSAFVLLDAFPLLSNGKIDRRALPAPAAGVLDAAEQHVAPCTPTEVILAGVWRDLLRVDPVGRFANFFTLGGHSLLATRLVSRVREAFGIELALRAVFEHQTLAELAVAVEQARDLDRADAAGPIEPAPRDGIQPLPLSFAQQRLWFLHQLEEPSDAYNMAGAFRLRGALHVEALGRAYSDILARHETLRTRFPAEAGEPRQVIEPPAAGQVAMIDLSDRGEAEREAALRRLVDQEGASRFDLARGPLVRCRLLRLGPAEHVMQVTLHHIISDGWSVRVFLDELIALYNHYRLGAKGAYPLPELPVQYVDFTRWQRATLQGERLARQLDFWKTQLAGAPLLLSLPTDRPRPALQSMKGAVARFTVDSTLTAELRALGRRFDVTFFMTLFAGFNVLLSRYSGQADLLVGVPVANRTRKEIERLIGFFVNTLVLRSDLSGNPTFDALLRRVRQTTLDAYAHQDLPFEQVVEAVRPERNLSHHPLFQVMFDLQDADDEVMRLEGLEVEPLEPERVTSMFDMSVTLQELDGGLRGTIEYNTDLFADSTIRRLIEHFTTLLRLVAAAPHRRVGELEMLGAGELAAVKASWEVAPPPALAADPRRDVCVHQLIARRAAEDPGATALSSGDRHVSYGEMNTRAVALARHLRALGVGPEVLVGLCAEDGIALVTGVIAVLMAGGAYLCLDPGHPKERLAEILSDARPSVLLCGERDVAALPAQGAAVVTLDGFLEGSAPAGEVAPAPTPCSPDNAAYVVYTSGTTGKPKGVTVTHRALVNDVLAWEHEFHLAGGPACHLQMASSAFDVFSGEVLRALCSGGRLVFCPRGLLVEPDKLHALMRRERVDCADFIPAVLRALSDHLEETGQDLGFMKLVVVGSDVWTAEDHARFRALCGPSTRLINAYGVSEATIDSTWFEAQRLELDADRSVPIGRPMPGVRALVLDAHLMPVPAGVPGELFLGGLGVARGYLNRPGHTAERFIPDPFARTPGERLYRTGDLARLLPDGNLALLGRADHQVKIRGFRVEPDEIAAVVAAYPGVREAVVVVREERPGEKRLVACLTAGDGAPPPRADDVKRFLRDKLPHYMVPSAIEVLDAMPLTQNRKIDRAALARRRSEAAGASSADAPRTPAEELLAGVFRDVLGVETVRRSDSFFDLGGHSLLATQLASRASKVFGRELPLRVIFEEPVLASLADYMQRAERRRQAPPLQRASRERPLPLSFSQEQLWTAAQLAPDGGAYNMSGGLRVRGALDVDAVRAALAEIARRHEILRMRVETVDGRPVMAVSDEFPLAVVVEDLQGIHGREAREAELMRRFEAEVSAPFDLSRAPLVRLRIFRLAAEETVLAFTLHHLLCDGWSLSVLVRELVACYEALAAGRPHDLPELPLQYADLAAWQRKWMSGEVLEQHREHFARRLGGELPVLVLPLDRPRARRRSDAGARLVQPLDGELARALAELGRRAGATLNMTLMAGFLALLYRFSRQDDLLLGMTVAGRSQAEAEPLIGCFINNVVLRFDLSARPSYRDLLAQVRRETLEAYEHQALPFEKLIEALNPPREPGVTPFFQVVFGVQNTPPSELSIPGLAIEELPPGRETARYDLTVWVHEAPGALSVEWTYSTDLFEAATIREMARGYEEVLRRVVSDPDIGLLALSSSKDSETTRGQGASKQAALKEKLLGARRQAKRIDLSE</sequence>
<accession>A0A2L0ESQ7</accession>
<feature type="region of interest" description="Disordered" evidence="13">
    <location>
        <begin position="586"/>
        <end position="606"/>
    </location>
</feature>
<dbReference type="FunFam" id="1.10.1200.10:FF:000016">
    <property type="entry name" value="Non-ribosomal peptide synthase"/>
    <property type="match status" value="1"/>
</dbReference>
<dbReference type="GO" id="GO:0005829">
    <property type="term" value="C:cytosol"/>
    <property type="evidence" value="ECO:0007669"/>
    <property type="project" value="TreeGrafter"/>
</dbReference>
<dbReference type="PROSITE" id="PS52004">
    <property type="entry name" value="KS3_2"/>
    <property type="match status" value="1"/>
</dbReference>
<dbReference type="InterPro" id="IPR014030">
    <property type="entry name" value="Ketoacyl_synth_N"/>
</dbReference>
<dbReference type="Gene3D" id="3.40.366.10">
    <property type="entry name" value="Malonyl-Coenzyme A Acyl Carrier Protein, domain 2"/>
    <property type="match status" value="1"/>
</dbReference>
<dbReference type="Gene3D" id="1.10.1200.10">
    <property type="entry name" value="ACP-like"/>
    <property type="match status" value="5"/>
</dbReference>
<dbReference type="InterPro" id="IPR016039">
    <property type="entry name" value="Thiolase-like"/>
</dbReference>
<dbReference type="GO" id="GO:0006633">
    <property type="term" value="P:fatty acid biosynthetic process"/>
    <property type="evidence" value="ECO:0007669"/>
    <property type="project" value="InterPro"/>
</dbReference>
<keyword evidence="14" id="KW-0472">Membrane</keyword>
<evidence type="ECO:0000313" key="18">
    <source>
        <dbReference type="EMBL" id="AUX42315.1"/>
    </source>
</evidence>
<evidence type="ECO:0000256" key="1">
    <source>
        <dbReference type="ARBA" id="ARBA00001957"/>
    </source>
</evidence>
<dbReference type="Pfam" id="PF22621">
    <property type="entry name" value="CurL-like_PKS_C"/>
    <property type="match status" value="1"/>
</dbReference>
<protein>
    <submittedName>
        <fullName evidence="18">Peptide synthetase</fullName>
        <ecNumber evidence="18">5.1.1.11</ecNumber>
    </submittedName>
</protein>
<dbReference type="CDD" id="cd00833">
    <property type="entry name" value="PKS"/>
    <property type="match status" value="1"/>
</dbReference>
<evidence type="ECO:0000256" key="4">
    <source>
        <dbReference type="ARBA" id="ARBA00022450"/>
    </source>
</evidence>
<dbReference type="Gene3D" id="3.30.559.10">
    <property type="entry name" value="Chloramphenicol acetyltransferase-like domain"/>
    <property type="match status" value="4"/>
</dbReference>
<dbReference type="Proteomes" id="UP000238348">
    <property type="component" value="Chromosome"/>
</dbReference>
<dbReference type="CDD" id="cd05931">
    <property type="entry name" value="FAAL"/>
    <property type="match status" value="1"/>
</dbReference>
<dbReference type="FunFam" id="3.40.50.980:FF:000002">
    <property type="entry name" value="Enterobactin synthetase component F"/>
    <property type="match status" value="1"/>
</dbReference>
<dbReference type="InterPro" id="IPR009081">
    <property type="entry name" value="PP-bd_ACP"/>
</dbReference>
<dbReference type="FunFam" id="3.40.47.10:FF:000019">
    <property type="entry name" value="Polyketide synthase type I"/>
    <property type="match status" value="1"/>
</dbReference>
<keyword evidence="10" id="KW-0443">Lipid metabolism</keyword>
<dbReference type="FunFam" id="3.30.300.30:FF:000010">
    <property type="entry name" value="Enterobactin synthetase component F"/>
    <property type="match status" value="2"/>
</dbReference>